<feature type="compositionally biased region" description="Polar residues" evidence="6">
    <location>
        <begin position="183"/>
        <end position="192"/>
    </location>
</feature>
<feature type="compositionally biased region" description="Polar residues" evidence="6">
    <location>
        <begin position="135"/>
        <end position="157"/>
    </location>
</feature>
<evidence type="ECO:0000313" key="8">
    <source>
        <dbReference type="EMBL" id="GAX74234.1"/>
    </source>
</evidence>
<dbReference type="PROSITE" id="PS51032">
    <property type="entry name" value="AP2_ERF"/>
    <property type="match status" value="2"/>
</dbReference>
<comment type="subcellular location">
    <subcellularLocation>
        <location evidence="1">Nucleus</location>
    </subcellularLocation>
</comment>
<evidence type="ECO:0000256" key="6">
    <source>
        <dbReference type="SAM" id="MobiDB-lite"/>
    </source>
</evidence>
<reference evidence="8 9" key="1">
    <citation type="submission" date="2017-08" db="EMBL/GenBank/DDBJ databases">
        <title>Acidophilic green algal genome provides insights into adaptation to an acidic environment.</title>
        <authorList>
            <person name="Hirooka S."/>
            <person name="Hirose Y."/>
            <person name="Kanesaki Y."/>
            <person name="Higuchi S."/>
            <person name="Fujiwara T."/>
            <person name="Onuma R."/>
            <person name="Era A."/>
            <person name="Ohbayashi R."/>
            <person name="Uzuka A."/>
            <person name="Nozaki H."/>
            <person name="Yoshikawa H."/>
            <person name="Miyagishima S.Y."/>
        </authorList>
    </citation>
    <scope>NUCLEOTIDE SEQUENCE [LARGE SCALE GENOMIC DNA]</scope>
    <source>
        <strain evidence="8 9">NIES-2499</strain>
    </source>
</reference>
<dbReference type="PANTHER" id="PTHR32467:SF90">
    <property type="entry name" value="AP2-LIKE ETHYLENE-RESPONSIVE TRANSCRIPTION FACTOR AIL1"/>
    <property type="match status" value="1"/>
</dbReference>
<dbReference type="SUPFAM" id="SSF54171">
    <property type="entry name" value="DNA-binding domain"/>
    <property type="match status" value="2"/>
</dbReference>
<dbReference type="SMART" id="SM00380">
    <property type="entry name" value="AP2"/>
    <property type="match status" value="2"/>
</dbReference>
<dbReference type="InterPro" id="IPR016177">
    <property type="entry name" value="DNA-bd_dom_sf"/>
</dbReference>
<organism evidence="8 9">
    <name type="scientific">Chlamydomonas eustigma</name>
    <dbReference type="NCBI Taxonomy" id="1157962"/>
    <lineage>
        <taxon>Eukaryota</taxon>
        <taxon>Viridiplantae</taxon>
        <taxon>Chlorophyta</taxon>
        <taxon>core chlorophytes</taxon>
        <taxon>Chlorophyceae</taxon>
        <taxon>CS clade</taxon>
        <taxon>Chlamydomonadales</taxon>
        <taxon>Chlamydomonadaceae</taxon>
        <taxon>Chlamydomonas</taxon>
    </lineage>
</organism>
<dbReference type="GO" id="GO:0005634">
    <property type="term" value="C:nucleus"/>
    <property type="evidence" value="ECO:0007669"/>
    <property type="project" value="UniProtKB-SubCell"/>
</dbReference>
<feature type="region of interest" description="Disordered" evidence="6">
    <location>
        <begin position="646"/>
        <end position="667"/>
    </location>
</feature>
<accession>A0A250WTU8</accession>
<keyword evidence="4" id="KW-0804">Transcription</keyword>
<dbReference type="InterPro" id="IPR001471">
    <property type="entry name" value="AP2/ERF_dom"/>
</dbReference>
<evidence type="ECO:0000256" key="5">
    <source>
        <dbReference type="ARBA" id="ARBA00023242"/>
    </source>
</evidence>
<dbReference type="OrthoDB" id="207175at2759"/>
<comment type="caution">
    <text evidence="8">The sequence shown here is derived from an EMBL/GenBank/DDBJ whole genome shotgun (WGS) entry which is preliminary data.</text>
</comment>
<dbReference type="PANTHER" id="PTHR32467">
    <property type="entry name" value="AP2-LIKE ETHYLENE-RESPONSIVE TRANSCRIPTION FACTOR"/>
    <property type="match status" value="1"/>
</dbReference>
<evidence type="ECO:0000259" key="7">
    <source>
        <dbReference type="PROSITE" id="PS51032"/>
    </source>
</evidence>
<dbReference type="EMBL" id="BEGY01000006">
    <property type="protein sequence ID" value="GAX74234.1"/>
    <property type="molecule type" value="Genomic_DNA"/>
</dbReference>
<dbReference type="Pfam" id="PF00847">
    <property type="entry name" value="AP2"/>
    <property type="match status" value="1"/>
</dbReference>
<dbReference type="Proteomes" id="UP000232323">
    <property type="component" value="Unassembled WGS sequence"/>
</dbReference>
<keyword evidence="5" id="KW-0539">Nucleus</keyword>
<keyword evidence="3" id="KW-0238">DNA-binding</keyword>
<gene>
    <name evidence="8" type="ORF">CEUSTIGMA_g1683.t1</name>
</gene>
<dbReference type="STRING" id="1157962.A0A250WTU8"/>
<keyword evidence="9" id="KW-1185">Reference proteome</keyword>
<name>A0A250WTU8_9CHLO</name>
<feature type="domain" description="AP2/ERF" evidence="7">
    <location>
        <begin position="155"/>
        <end position="233"/>
    </location>
</feature>
<feature type="domain" description="AP2/ERF" evidence="7">
    <location>
        <begin position="269"/>
        <end position="328"/>
    </location>
</feature>
<evidence type="ECO:0000313" key="9">
    <source>
        <dbReference type="Proteomes" id="UP000232323"/>
    </source>
</evidence>
<dbReference type="Gene3D" id="3.30.730.10">
    <property type="entry name" value="AP2/ERF domain"/>
    <property type="match status" value="2"/>
</dbReference>
<feature type="compositionally biased region" description="Polar residues" evidence="6">
    <location>
        <begin position="408"/>
        <end position="417"/>
    </location>
</feature>
<keyword evidence="2" id="KW-0805">Transcription regulation</keyword>
<feature type="region of interest" description="Disordered" evidence="6">
    <location>
        <begin position="131"/>
        <end position="196"/>
    </location>
</feature>
<dbReference type="InterPro" id="IPR036955">
    <property type="entry name" value="AP2/ERF_dom_sf"/>
</dbReference>
<protein>
    <recommendedName>
        <fullName evidence="7">AP2/ERF domain-containing protein</fullName>
    </recommendedName>
</protein>
<feature type="region of interest" description="Disordered" evidence="6">
    <location>
        <begin position="391"/>
        <end position="431"/>
    </location>
</feature>
<dbReference type="AlphaFoldDB" id="A0A250WTU8"/>
<dbReference type="GO" id="GO:0003677">
    <property type="term" value="F:DNA binding"/>
    <property type="evidence" value="ECO:0007669"/>
    <property type="project" value="UniProtKB-KW"/>
</dbReference>
<dbReference type="GO" id="GO:0003700">
    <property type="term" value="F:DNA-binding transcription factor activity"/>
    <property type="evidence" value="ECO:0007669"/>
    <property type="project" value="InterPro"/>
</dbReference>
<feature type="region of interest" description="Disordered" evidence="6">
    <location>
        <begin position="796"/>
        <end position="815"/>
    </location>
</feature>
<feature type="compositionally biased region" description="Polar residues" evidence="6">
    <location>
        <begin position="647"/>
        <end position="665"/>
    </location>
</feature>
<sequence length="907" mass="98003">MTGNGARAEESDIADPKKIDQFTRALKALAFGSASAACCPPVTAATEGLISSQLRRPSNQSSDAEVLAAESFGGFEQFSTTVPAISYNGRTPTSTMKRGWTSLVNKQTRPPKALASGYHSTLNKPPIVEGVDSLNPGNNVSTQASLPNKAHSTSQYRGVTKHRHTGKWESHLWDNAAERAPANKSTSSNSKGPTRKRGKQVYLGGFLYEEDAARAYDRAALVYWGDTASTNFPASQYADELPALRSMTREAVVAALRRGSSGFSRGMSKYRGVTRHHNQGRWEARIGKVQGAKYLYLGTYDTEEEAAVAYDYAAMLNRSSQKAMTNFDSRRYLDDDGNLLPLEQVLLIVRGSVIIGDDWSASPRLGCVKGDNDDVQQAGVSVTSDVQQISLGLTTDSEPKRYGESTHSKTQSAGQRSVTDDTDPEGTGKLHQNLSFNFWSKGDGAGGMAIDGASASASCTTSKLKQVMEVRHRSRPRMPAFRRPLSLQKRIPALSTASPAARVSLTNRYKKIKMSGIYSTGSSSKEEWVDTEAEDENEDTSVEVLRRGTKFNQDMDQMRESILKDDYLNAYTVNIPPPASVTVTSESPPTSVQAMSDHMEYDSGHRVPIMLIRQQPTVHRPGRQVLNEGCGQGTGSVINHPGRTLSRLAQTTGPSNTSASDSLQPQPAPLQVADLPCLPPLRFINRRQPPPSAFLSPFAPCSMTPLYGTGTDSVIPSPMAGAWARSLLGNSSLLETLLNSPRYMLTSPTSLCASPQASLMSSGGLPGTRELLSLRRQLQLPGDSYLTELLRQLSSGTMSPSAKSSEEHSGQQQQTFHALIQGEGDAMALDRNAEGLALQPVSSMPYQCSQLQQHVNVEAATSGSGSPSIADSLFITSSFQMQSQLSLPEDLLELLGFTPRAAHAHVE</sequence>
<dbReference type="CDD" id="cd00018">
    <property type="entry name" value="AP2"/>
    <property type="match status" value="1"/>
</dbReference>
<evidence type="ECO:0000256" key="3">
    <source>
        <dbReference type="ARBA" id="ARBA00023125"/>
    </source>
</evidence>
<evidence type="ECO:0000256" key="2">
    <source>
        <dbReference type="ARBA" id="ARBA00023015"/>
    </source>
</evidence>
<evidence type="ECO:0000256" key="1">
    <source>
        <dbReference type="ARBA" id="ARBA00004123"/>
    </source>
</evidence>
<feature type="compositionally biased region" description="Basic and acidic residues" evidence="6">
    <location>
        <begin position="397"/>
        <end position="407"/>
    </location>
</feature>
<evidence type="ECO:0000256" key="4">
    <source>
        <dbReference type="ARBA" id="ARBA00023163"/>
    </source>
</evidence>
<proteinExistence type="predicted"/>